<feature type="chain" id="PRO_5041991283" description="Glycoside hydrolase family 5 domain-containing protein" evidence="5">
    <location>
        <begin position="27"/>
        <end position="542"/>
    </location>
</feature>
<reference evidence="7" key="1">
    <citation type="submission" date="2023-10" db="EMBL/GenBank/DDBJ databases">
        <title>Chromosome-level genome of the transformable northern wattle, Acacia crassicarpa.</title>
        <authorList>
            <person name="Massaro I."/>
            <person name="Sinha N.R."/>
            <person name="Poethig S."/>
            <person name="Leichty A.R."/>
        </authorList>
    </citation>
    <scope>NUCLEOTIDE SEQUENCE</scope>
    <source>
        <strain evidence="7">Acra3RX</strain>
        <tissue evidence="7">Leaf</tissue>
    </source>
</reference>
<keyword evidence="8" id="KW-1185">Reference proteome</keyword>
<dbReference type="InterPro" id="IPR035992">
    <property type="entry name" value="Ricin_B-like_lectins"/>
</dbReference>
<comment type="similarity">
    <text evidence="1 4">Belongs to the glycosyl hydrolase 5 (cellulase A) family.</text>
</comment>
<evidence type="ECO:0000259" key="6">
    <source>
        <dbReference type="Pfam" id="PF00150"/>
    </source>
</evidence>
<evidence type="ECO:0000313" key="8">
    <source>
        <dbReference type="Proteomes" id="UP001293593"/>
    </source>
</evidence>
<dbReference type="PANTHER" id="PTHR31263">
    <property type="entry name" value="CELLULASE FAMILY PROTEIN (AFU_ORTHOLOGUE AFUA_5G14560)"/>
    <property type="match status" value="1"/>
</dbReference>
<feature type="signal peptide" evidence="5">
    <location>
        <begin position="1"/>
        <end position="26"/>
    </location>
</feature>
<organism evidence="7 8">
    <name type="scientific">Acacia crassicarpa</name>
    <name type="common">northern wattle</name>
    <dbReference type="NCBI Taxonomy" id="499986"/>
    <lineage>
        <taxon>Eukaryota</taxon>
        <taxon>Viridiplantae</taxon>
        <taxon>Streptophyta</taxon>
        <taxon>Embryophyta</taxon>
        <taxon>Tracheophyta</taxon>
        <taxon>Spermatophyta</taxon>
        <taxon>Magnoliopsida</taxon>
        <taxon>eudicotyledons</taxon>
        <taxon>Gunneridae</taxon>
        <taxon>Pentapetalae</taxon>
        <taxon>rosids</taxon>
        <taxon>fabids</taxon>
        <taxon>Fabales</taxon>
        <taxon>Fabaceae</taxon>
        <taxon>Caesalpinioideae</taxon>
        <taxon>mimosoid clade</taxon>
        <taxon>Acacieae</taxon>
        <taxon>Acacia</taxon>
    </lineage>
</organism>
<keyword evidence="2 4" id="KW-0378">Hydrolase</keyword>
<accession>A0AAE1J017</accession>
<evidence type="ECO:0000256" key="2">
    <source>
        <dbReference type="ARBA" id="ARBA00022801"/>
    </source>
</evidence>
<protein>
    <recommendedName>
        <fullName evidence="6">Glycoside hydrolase family 5 domain-containing protein</fullName>
    </recommendedName>
</protein>
<dbReference type="InterPro" id="IPR017853">
    <property type="entry name" value="GH"/>
</dbReference>
<dbReference type="Proteomes" id="UP001293593">
    <property type="component" value="Unassembled WGS sequence"/>
</dbReference>
<dbReference type="InterPro" id="IPR001547">
    <property type="entry name" value="Glyco_hydro_5"/>
</dbReference>
<dbReference type="GO" id="GO:0000272">
    <property type="term" value="P:polysaccharide catabolic process"/>
    <property type="evidence" value="ECO:0007669"/>
    <property type="project" value="InterPro"/>
</dbReference>
<keyword evidence="3 4" id="KW-0326">Glycosidase</keyword>
<gene>
    <name evidence="7" type="ORF">QN277_003651</name>
</gene>
<dbReference type="EMBL" id="JAWXYG010000010">
    <property type="protein sequence ID" value="KAK4260553.1"/>
    <property type="molecule type" value="Genomic_DNA"/>
</dbReference>
<evidence type="ECO:0000256" key="3">
    <source>
        <dbReference type="ARBA" id="ARBA00023295"/>
    </source>
</evidence>
<dbReference type="SUPFAM" id="SSF50370">
    <property type="entry name" value="Ricin B-like lectins"/>
    <property type="match status" value="1"/>
</dbReference>
<keyword evidence="5" id="KW-0732">Signal</keyword>
<evidence type="ECO:0000256" key="1">
    <source>
        <dbReference type="ARBA" id="ARBA00005641"/>
    </source>
</evidence>
<dbReference type="GO" id="GO:0004553">
    <property type="term" value="F:hydrolase activity, hydrolyzing O-glycosyl compounds"/>
    <property type="evidence" value="ECO:0007669"/>
    <property type="project" value="InterPro"/>
</dbReference>
<comment type="caution">
    <text evidence="7">The sequence shown here is derived from an EMBL/GenBank/DDBJ whole genome shotgun (WGS) entry which is preliminary data.</text>
</comment>
<name>A0AAE1J017_9FABA</name>
<proteinExistence type="inferred from homology"/>
<sequence>MKMLTKSSLLLLLCYLLGSLISSSNGLPLSTNKRWIVDEATGKRVKLVCAHWVGHLSPMVVEGLDKLPLNDIVDQFHDKGFNCVRLSYSTYLFTRYANQTVAKTLSGLDLPEATKSAIAKHNPWVLNRTHLEAYETVVDALDKKGVMTIIDNHVSFPNWCCDNADGNGFFGDRHFDPDEWLRGLAFVAGHFKEKSHVIAVDLRNELRGARQNKHDWYDYVRKGARTIHKANPKVLVIVSGLNFDSDFTFLKKKGLDLDDLGHKLVYEMHLYSFTGPAQDRWTIQPLNRICADTIESLVNGQSAFLMSGENAAPLFVSEFGYDMRGLTPSDNNFVPCFTAYAAAADLDWSLWAFGGSYYERQGQIGVEEAYAVLDDTWKNYRDPNFTDKFQLLQRMVQDPSSNTGKSHILFHPLSGGCVHVNKETNKLEIGSCNENYSRWSYEGDGSPIRSLESNVCLKTTGEGHSVRVSRDCLSEQSSWKQVSATGLHLATRDQIGRHNLCLQKDSNSSNIITSKCICIGNDSKCMDNPQSQWFQLVPTNVH</sequence>
<evidence type="ECO:0000313" key="7">
    <source>
        <dbReference type="EMBL" id="KAK4260553.1"/>
    </source>
</evidence>
<dbReference type="AlphaFoldDB" id="A0AAE1J017"/>
<evidence type="ECO:0000256" key="4">
    <source>
        <dbReference type="RuleBase" id="RU361153"/>
    </source>
</evidence>
<feature type="domain" description="Glycoside hydrolase family 5" evidence="6">
    <location>
        <begin position="68"/>
        <end position="354"/>
    </location>
</feature>
<dbReference type="SUPFAM" id="SSF51445">
    <property type="entry name" value="(Trans)glycosidases"/>
    <property type="match status" value="1"/>
</dbReference>
<dbReference type="Pfam" id="PF00150">
    <property type="entry name" value="Cellulase"/>
    <property type="match status" value="1"/>
</dbReference>
<dbReference type="Gene3D" id="3.20.20.80">
    <property type="entry name" value="Glycosidases"/>
    <property type="match status" value="1"/>
</dbReference>
<dbReference type="PANTHER" id="PTHR31263:SF0">
    <property type="entry name" value="CELLULASE FAMILY PROTEIN (AFU_ORTHOLOGUE AFUA_5G14560)"/>
    <property type="match status" value="1"/>
</dbReference>
<evidence type="ECO:0000256" key="5">
    <source>
        <dbReference type="SAM" id="SignalP"/>
    </source>
</evidence>